<dbReference type="GO" id="GO:0016491">
    <property type="term" value="F:oxidoreductase activity"/>
    <property type="evidence" value="ECO:0007669"/>
    <property type="project" value="UniProtKB-KW"/>
</dbReference>
<gene>
    <name evidence="2" type="ORF">PAC_15781</name>
</gene>
<dbReference type="SUPFAM" id="SSF51735">
    <property type="entry name" value="NAD(P)-binding Rossmann-fold domains"/>
    <property type="match status" value="1"/>
</dbReference>
<evidence type="ECO:0000256" key="1">
    <source>
        <dbReference type="ARBA" id="ARBA00023002"/>
    </source>
</evidence>
<dbReference type="EMBL" id="FJOG01000033">
    <property type="protein sequence ID" value="CZR65881.1"/>
    <property type="molecule type" value="Genomic_DNA"/>
</dbReference>
<dbReference type="InterPro" id="IPR036291">
    <property type="entry name" value="NAD(P)-bd_dom_sf"/>
</dbReference>
<dbReference type="Pfam" id="PF00106">
    <property type="entry name" value="adh_short"/>
    <property type="match status" value="1"/>
</dbReference>
<dbReference type="STRING" id="576137.A0A1L7XLE6"/>
<dbReference type="OrthoDB" id="542013at2759"/>
<dbReference type="Proteomes" id="UP000184330">
    <property type="component" value="Unassembled WGS sequence"/>
</dbReference>
<keyword evidence="3" id="KW-1185">Reference proteome</keyword>
<reference evidence="2 3" key="1">
    <citation type="submission" date="2016-03" db="EMBL/GenBank/DDBJ databases">
        <authorList>
            <person name="Ploux O."/>
        </authorList>
    </citation>
    <scope>NUCLEOTIDE SEQUENCE [LARGE SCALE GENOMIC DNA]</scope>
    <source>
        <strain evidence="2 3">UAMH 11012</strain>
    </source>
</reference>
<evidence type="ECO:0000313" key="2">
    <source>
        <dbReference type="EMBL" id="CZR65881.1"/>
    </source>
</evidence>
<evidence type="ECO:0000313" key="3">
    <source>
        <dbReference type="Proteomes" id="UP000184330"/>
    </source>
</evidence>
<proteinExistence type="predicted"/>
<accession>A0A1L7XLE6</accession>
<dbReference type="PANTHER" id="PTHR43157:SF31">
    <property type="entry name" value="PHOSPHATIDYLINOSITOL-GLYCAN BIOSYNTHESIS CLASS F PROTEIN"/>
    <property type="match status" value="1"/>
</dbReference>
<keyword evidence="2" id="KW-0413">Isomerase</keyword>
<name>A0A1L7XLE6_9HELO</name>
<sequence length="309" mass="33680">MSSIAAIRAQRQSIPLPTTSFAGQTIIVTGSNTGLGLEAARHFVRLDAARVILAVRSVKKGEDAKASIEASTNRKNIIEVWQVDMSNYDSIKAFATKCYSLDRLDVVVANAGVLRNTYEESEGTEITITKVKGNNSTNIKASDNKLCADNWKAKFLERHESSIFEAFKKDKKSYLADRYNTSKLLEVLLVRSVSEAMEKGSHAAEPVILNNVNPGLCHSELDKDVKGPAGYVLTIAKALIARTTEVGGRTLVHSAAAGGESHGQYMSECKVKEPSAFVRSKEGSIAQERVHKELMDILETIQPGITKNI</sequence>
<keyword evidence="1" id="KW-0560">Oxidoreductase</keyword>
<dbReference type="PRINTS" id="PR00081">
    <property type="entry name" value="GDHRDH"/>
</dbReference>
<dbReference type="AlphaFoldDB" id="A0A1L7XLE6"/>
<dbReference type="PANTHER" id="PTHR43157">
    <property type="entry name" value="PHOSPHATIDYLINOSITOL-GLYCAN BIOSYNTHESIS CLASS F PROTEIN-RELATED"/>
    <property type="match status" value="1"/>
</dbReference>
<dbReference type="InterPro" id="IPR002347">
    <property type="entry name" value="SDR_fam"/>
</dbReference>
<dbReference type="GO" id="GO:0016853">
    <property type="term" value="F:isomerase activity"/>
    <property type="evidence" value="ECO:0007669"/>
    <property type="project" value="UniProtKB-KW"/>
</dbReference>
<protein>
    <submittedName>
        <fullName evidence="2">Related to enoyl-CoA hydratase/isomerase</fullName>
    </submittedName>
</protein>
<organism evidence="2 3">
    <name type="scientific">Phialocephala subalpina</name>
    <dbReference type="NCBI Taxonomy" id="576137"/>
    <lineage>
        <taxon>Eukaryota</taxon>
        <taxon>Fungi</taxon>
        <taxon>Dikarya</taxon>
        <taxon>Ascomycota</taxon>
        <taxon>Pezizomycotina</taxon>
        <taxon>Leotiomycetes</taxon>
        <taxon>Helotiales</taxon>
        <taxon>Mollisiaceae</taxon>
        <taxon>Phialocephala</taxon>
        <taxon>Phialocephala fortinii species complex</taxon>
    </lineage>
</organism>
<dbReference type="Gene3D" id="3.40.50.720">
    <property type="entry name" value="NAD(P)-binding Rossmann-like Domain"/>
    <property type="match status" value="1"/>
</dbReference>